<dbReference type="Pfam" id="PF02816">
    <property type="entry name" value="Alpha_kinase"/>
    <property type="match status" value="1"/>
</dbReference>
<evidence type="ECO:0000259" key="5">
    <source>
        <dbReference type="PROSITE" id="PS51158"/>
    </source>
</evidence>
<reference evidence="6 7" key="1">
    <citation type="journal article" date="2024" name="J Genomics">
        <title>Draft genome sequencing and assembly of Favolaschia claudopus CIRM-BRFM 2984 isolated from oak limbs.</title>
        <authorList>
            <person name="Navarro D."/>
            <person name="Drula E."/>
            <person name="Chaduli D."/>
            <person name="Cazenave R."/>
            <person name="Ahrendt S."/>
            <person name="Wang J."/>
            <person name="Lipzen A."/>
            <person name="Daum C."/>
            <person name="Barry K."/>
            <person name="Grigoriev I.V."/>
            <person name="Favel A."/>
            <person name="Rosso M.N."/>
            <person name="Martin F."/>
        </authorList>
    </citation>
    <scope>NUCLEOTIDE SEQUENCE [LARGE SCALE GENOMIC DNA]</scope>
    <source>
        <strain evidence="6 7">CIRM-BRFM 2984</strain>
    </source>
</reference>
<dbReference type="InterPro" id="IPR004166">
    <property type="entry name" value="a-kinase_dom"/>
</dbReference>
<evidence type="ECO:0000313" key="6">
    <source>
        <dbReference type="EMBL" id="KAK7035870.1"/>
    </source>
</evidence>
<keyword evidence="3" id="KW-0418">Kinase</keyword>
<dbReference type="GO" id="GO:0005524">
    <property type="term" value="F:ATP binding"/>
    <property type="evidence" value="ECO:0007669"/>
    <property type="project" value="InterPro"/>
</dbReference>
<dbReference type="Proteomes" id="UP001362999">
    <property type="component" value="Unassembled WGS sequence"/>
</dbReference>
<dbReference type="InterPro" id="IPR011009">
    <property type="entry name" value="Kinase-like_dom_sf"/>
</dbReference>
<evidence type="ECO:0000256" key="4">
    <source>
        <dbReference type="SAM" id="MobiDB-lite"/>
    </source>
</evidence>
<keyword evidence="1" id="KW-0723">Serine/threonine-protein kinase</keyword>
<dbReference type="EMBL" id="JAWWNJ010000019">
    <property type="protein sequence ID" value="KAK7035870.1"/>
    <property type="molecule type" value="Genomic_DNA"/>
</dbReference>
<dbReference type="SUPFAM" id="SSF56112">
    <property type="entry name" value="Protein kinase-like (PK-like)"/>
    <property type="match status" value="1"/>
</dbReference>
<evidence type="ECO:0000256" key="2">
    <source>
        <dbReference type="ARBA" id="ARBA00022679"/>
    </source>
</evidence>
<evidence type="ECO:0000256" key="1">
    <source>
        <dbReference type="ARBA" id="ARBA00022527"/>
    </source>
</evidence>
<dbReference type="AlphaFoldDB" id="A0AAW0CB53"/>
<proteinExistence type="predicted"/>
<name>A0AAW0CB53_9AGAR</name>
<dbReference type="GO" id="GO:0004674">
    <property type="term" value="F:protein serine/threonine kinase activity"/>
    <property type="evidence" value="ECO:0007669"/>
    <property type="project" value="UniProtKB-KW"/>
</dbReference>
<dbReference type="PROSITE" id="PS51158">
    <property type="entry name" value="ALPHA_KINASE"/>
    <property type="match status" value="1"/>
</dbReference>
<feature type="region of interest" description="Disordered" evidence="4">
    <location>
        <begin position="336"/>
        <end position="380"/>
    </location>
</feature>
<gene>
    <name evidence="6" type="ORF">R3P38DRAFT_3484077</name>
</gene>
<dbReference type="Gene3D" id="3.20.200.10">
    <property type="entry name" value="MHCK/EF2 kinase"/>
    <property type="match status" value="1"/>
</dbReference>
<keyword evidence="2" id="KW-0808">Transferase</keyword>
<feature type="domain" description="Alpha-type protein kinase" evidence="5">
    <location>
        <begin position="468"/>
        <end position="694"/>
    </location>
</feature>
<accession>A0AAW0CB53</accession>
<organism evidence="6 7">
    <name type="scientific">Favolaschia claudopus</name>
    <dbReference type="NCBI Taxonomy" id="2862362"/>
    <lineage>
        <taxon>Eukaryota</taxon>
        <taxon>Fungi</taxon>
        <taxon>Dikarya</taxon>
        <taxon>Basidiomycota</taxon>
        <taxon>Agaricomycotina</taxon>
        <taxon>Agaricomycetes</taxon>
        <taxon>Agaricomycetidae</taxon>
        <taxon>Agaricales</taxon>
        <taxon>Marasmiineae</taxon>
        <taxon>Mycenaceae</taxon>
        <taxon>Favolaschia</taxon>
    </lineage>
</organism>
<keyword evidence="7" id="KW-1185">Reference proteome</keyword>
<sequence length="694" mass="77239">MSRPLEVYAQFTDDVRANRPVVCERSSCGVVLAPGDQNRHLVRNQNPNLPDRVVCSACYNWILGKPDTLVRGDISEQAAVVRRQALDAKRKDATPLQRQVTAVSPNYSMPPPPPPASMLPHVNVPSSWGAPGHQSTSSTTYFQPNGYSAAHASYGAERQAWASRAYHHDPAESIGLILQILHEVPGKLKGTLVLNLSEGKEVPAKITPAGLRGLIIQVMGPRLAEVTNGYPFPLAQMPLREVVRWIDLGQEDQNSPWFYNRYMGKPNYKQKDKTMVYKRPKVSIAIALVIPAPQWEAYIDWDESQNSVIARTTRSSSSFSIQASVPDSLRSQALGAADWENGNNPDVTDRESNSSEDEESRPRTPPQSRKRGPPAYVSPDRSRLAKVLAVGGQPDVTAGATPLGSEQVEFYAIEPPSLHELLDPELQHLSRFTCTPDEASQGFLAIQSNLSIGCGTFKTAHRGWITLHHLRDAGLGTTKNELVVVKRTFRELSNKSGGQTVYTRYSSPEEHKIILKEANNLYWAISIMGFSYSYIYSFDTLDHQDCPPIPDLRFVQAGVAIYYETPAKNSSKASIRKTYLLEEYIETNSDSEFVKFVHNGSAVPLLDADDAWRWIADFLCFTQHIQYWKSGEMVFLSDLQGSDILLTDPQIMTSPKIAEGADLFADGNVGSVFEQFPDQHVCNQYCAWFKLPEL</sequence>
<protein>
    <recommendedName>
        <fullName evidence="5">Alpha-type protein kinase domain-containing protein</fullName>
    </recommendedName>
</protein>
<evidence type="ECO:0000256" key="3">
    <source>
        <dbReference type="ARBA" id="ARBA00022777"/>
    </source>
</evidence>
<evidence type="ECO:0000313" key="7">
    <source>
        <dbReference type="Proteomes" id="UP001362999"/>
    </source>
</evidence>
<comment type="caution">
    <text evidence="6">The sequence shown here is derived from an EMBL/GenBank/DDBJ whole genome shotgun (WGS) entry which is preliminary data.</text>
</comment>